<dbReference type="Gene3D" id="2.60.40.1180">
    <property type="entry name" value="Golgi alpha-mannosidase II"/>
    <property type="match status" value="1"/>
</dbReference>
<evidence type="ECO:0000256" key="1">
    <source>
        <dbReference type="ARBA" id="ARBA00009743"/>
    </source>
</evidence>
<dbReference type="GO" id="GO:0009311">
    <property type="term" value="P:oligosaccharide metabolic process"/>
    <property type="evidence" value="ECO:0007669"/>
    <property type="project" value="TreeGrafter"/>
</dbReference>
<dbReference type="InterPro" id="IPR000111">
    <property type="entry name" value="Glyco_hydro_27/36_CS"/>
</dbReference>
<dbReference type="Gene3D" id="3.20.20.70">
    <property type="entry name" value="Aldolase class I"/>
    <property type="match status" value="1"/>
</dbReference>
<comment type="subunit">
    <text evidence="4">Homodimer.</text>
</comment>
<dbReference type="PANTHER" id="PTHR11452:SF83">
    <property type="entry name" value="ALPHA-GALACTOSIDASE"/>
    <property type="match status" value="1"/>
</dbReference>
<dbReference type="InterPro" id="IPR002241">
    <property type="entry name" value="Glyco_hydro_27"/>
</dbReference>
<dbReference type="SUPFAM" id="SSF51011">
    <property type="entry name" value="Glycosyl hydrolase domain"/>
    <property type="match status" value="1"/>
</dbReference>
<dbReference type="InterPro" id="IPR017853">
    <property type="entry name" value="GH"/>
</dbReference>
<proteinExistence type="inferred from homology"/>
<accession>A0AAJ6QU61</accession>
<keyword evidence="3 4" id="KW-0326">Glycosidase</keyword>
<feature type="signal peptide" evidence="5">
    <location>
        <begin position="1"/>
        <end position="19"/>
    </location>
</feature>
<dbReference type="EC" id="3.2.1.-" evidence="4"/>
<dbReference type="PANTHER" id="PTHR11452">
    <property type="entry name" value="ALPHA-GALACTOSIDASE/ALPHA-N-ACETYLGALACTOSAMINIDASE"/>
    <property type="match status" value="1"/>
</dbReference>
<sequence>MTPLLFVAVLLVYHTPVSALENGLALRPPMGWKSWERFRCNIDCDKSPDECISEKLYKRMADELVAQGYRDLGYVFVSIDDCWSMPERDQGNRLVADTKRFPSGIKALAKYMHDRGLKLGIYADAGASTCRGYPGSMQYVSTDAQTFADWDIDMLKFDGCNVPDPKTAGLIYIAMTDALNKTGRDILYSCEWPLYQLEFKLEVNFETVAATCNTFRNYYDVQDKFESVQNVLDFYVRYQDDLTPHQRPGAFFDPDALVIGNFGLSHDESQTQMALWAIWGSPLFMSNDLTEVEPGFKAILQNEAVIALNQDPEGLMGVQIAKLGGVRVLRRRVLPKIKDSYSLGLAFVYTNQGGSPKTLSVSAQDCDLKDTRGYEVVDLFSNATLGLLHPNDTMSITINPSGVRLFKATIVGS</sequence>
<dbReference type="CDD" id="cd14792">
    <property type="entry name" value="GH27"/>
    <property type="match status" value="1"/>
</dbReference>
<organism evidence="6 7">
    <name type="scientific">Galendromus occidentalis</name>
    <name type="common">western predatory mite</name>
    <dbReference type="NCBI Taxonomy" id="34638"/>
    <lineage>
        <taxon>Eukaryota</taxon>
        <taxon>Metazoa</taxon>
        <taxon>Ecdysozoa</taxon>
        <taxon>Arthropoda</taxon>
        <taxon>Chelicerata</taxon>
        <taxon>Arachnida</taxon>
        <taxon>Acari</taxon>
        <taxon>Parasitiformes</taxon>
        <taxon>Mesostigmata</taxon>
        <taxon>Gamasina</taxon>
        <taxon>Phytoseioidea</taxon>
        <taxon>Phytoseiidae</taxon>
        <taxon>Typhlodrominae</taxon>
        <taxon>Galendromus</taxon>
    </lineage>
</organism>
<dbReference type="Pfam" id="PF16499">
    <property type="entry name" value="Melibiase_2"/>
    <property type="match status" value="1"/>
</dbReference>
<dbReference type="GO" id="GO:0016139">
    <property type="term" value="P:glycoside catabolic process"/>
    <property type="evidence" value="ECO:0007669"/>
    <property type="project" value="TreeGrafter"/>
</dbReference>
<name>A0AAJ6QU61_9ACAR</name>
<evidence type="ECO:0000256" key="2">
    <source>
        <dbReference type="ARBA" id="ARBA00022801"/>
    </source>
</evidence>
<dbReference type="PROSITE" id="PS00512">
    <property type="entry name" value="ALPHA_GALACTOSIDASE"/>
    <property type="match status" value="1"/>
</dbReference>
<feature type="chain" id="PRO_5042596282" description="Alpha-galactosidase" evidence="5">
    <location>
        <begin position="20"/>
        <end position="413"/>
    </location>
</feature>
<evidence type="ECO:0000256" key="4">
    <source>
        <dbReference type="RuleBase" id="RU361168"/>
    </source>
</evidence>
<dbReference type="GO" id="GO:0005737">
    <property type="term" value="C:cytoplasm"/>
    <property type="evidence" value="ECO:0007669"/>
    <property type="project" value="TreeGrafter"/>
</dbReference>
<dbReference type="GO" id="GO:0004557">
    <property type="term" value="F:alpha-galactosidase activity"/>
    <property type="evidence" value="ECO:0007669"/>
    <property type="project" value="TreeGrafter"/>
</dbReference>
<dbReference type="InterPro" id="IPR013780">
    <property type="entry name" value="Glyco_hydro_b"/>
</dbReference>
<evidence type="ECO:0000313" key="7">
    <source>
        <dbReference type="RefSeq" id="XP_003743884.1"/>
    </source>
</evidence>
<dbReference type="RefSeq" id="XP_003743884.1">
    <property type="nucleotide sequence ID" value="XM_003743836.2"/>
</dbReference>
<dbReference type="Proteomes" id="UP000694867">
    <property type="component" value="Unplaced"/>
</dbReference>
<gene>
    <name evidence="7" type="primary">LOC100902273</name>
</gene>
<keyword evidence="2 4" id="KW-0378">Hydrolase</keyword>
<evidence type="ECO:0000256" key="5">
    <source>
        <dbReference type="SAM" id="SignalP"/>
    </source>
</evidence>
<reference evidence="7" key="1">
    <citation type="submission" date="2025-08" db="UniProtKB">
        <authorList>
            <consortium name="RefSeq"/>
        </authorList>
    </citation>
    <scope>IDENTIFICATION</scope>
</reference>
<keyword evidence="6" id="KW-1185">Reference proteome</keyword>
<dbReference type="PRINTS" id="PR00740">
    <property type="entry name" value="GLHYDRLASE27"/>
</dbReference>
<dbReference type="SUPFAM" id="SSF51445">
    <property type="entry name" value="(Trans)glycosidases"/>
    <property type="match status" value="1"/>
</dbReference>
<dbReference type="InterPro" id="IPR013785">
    <property type="entry name" value="Aldolase_TIM"/>
</dbReference>
<evidence type="ECO:0000256" key="3">
    <source>
        <dbReference type="ARBA" id="ARBA00023295"/>
    </source>
</evidence>
<dbReference type="AlphaFoldDB" id="A0AAJ6QU61"/>
<dbReference type="KEGG" id="goe:100902273"/>
<dbReference type="GeneID" id="100902273"/>
<keyword evidence="5" id="KW-0732">Signal</keyword>
<keyword evidence="4" id="KW-1015">Disulfide bond</keyword>
<evidence type="ECO:0000313" key="6">
    <source>
        <dbReference type="Proteomes" id="UP000694867"/>
    </source>
</evidence>
<protein>
    <recommendedName>
        <fullName evidence="4">Alpha-galactosidase</fullName>
        <ecNumber evidence="4">3.2.1.-</ecNumber>
    </recommendedName>
</protein>
<comment type="similarity">
    <text evidence="1 4">Belongs to the glycosyl hydrolase 27 family.</text>
</comment>
<dbReference type="FunFam" id="3.20.20.70:FF:000197">
    <property type="entry name" value="Alpha-galactosidase"/>
    <property type="match status" value="1"/>
</dbReference>